<dbReference type="InterPro" id="IPR003441">
    <property type="entry name" value="NAC-dom"/>
</dbReference>
<keyword evidence="8" id="KW-1185">Reference proteome</keyword>
<feature type="compositionally biased region" description="Acidic residues" evidence="5">
    <location>
        <begin position="234"/>
        <end position="244"/>
    </location>
</feature>
<dbReference type="HOGENOM" id="CLU_035664_10_0_1"/>
<dbReference type="Proteomes" id="UP000008021">
    <property type="component" value="Chromosome 2"/>
</dbReference>
<evidence type="ECO:0000313" key="8">
    <source>
        <dbReference type="Proteomes" id="UP000008021"/>
    </source>
</evidence>
<feature type="region of interest" description="Disordered" evidence="5">
    <location>
        <begin position="225"/>
        <end position="252"/>
    </location>
</feature>
<dbReference type="Gramene" id="OMERI02G09800.1">
    <property type="protein sequence ID" value="OMERI02G09800.1"/>
    <property type="gene ID" value="OMERI02G09800"/>
</dbReference>
<dbReference type="EnsemblPlants" id="OMERI02G09800.1">
    <property type="protein sequence ID" value="OMERI02G09800.1"/>
    <property type="gene ID" value="OMERI02G09800"/>
</dbReference>
<organism evidence="7">
    <name type="scientific">Oryza meridionalis</name>
    <dbReference type="NCBI Taxonomy" id="40149"/>
    <lineage>
        <taxon>Eukaryota</taxon>
        <taxon>Viridiplantae</taxon>
        <taxon>Streptophyta</taxon>
        <taxon>Embryophyta</taxon>
        <taxon>Tracheophyta</taxon>
        <taxon>Spermatophyta</taxon>
        <taxon>Magnoliopsida</taxon>
        <taxon>Liliopsida</taxon>
        <taxon>Poales</taxon>
        <taxon>Poaceae</taxon>
        <taxon>BOP clade</taxon>
        <taxon>Oryzoideae</taxon>
        <taxon>Oryzeae</taxon>
        <taxon>Oryzinae</taxon>
        <taxon>Oryza</taxon>
    </lineage>
</organism>
<dbReference type="Pfam" id="PF02365">
    <property type="entry name" value="NAM"/>
    <property type="match status" value="1"/>
</dbReference>
<sequence length="252" mass="27959">MAMTPQLAFSRMPPGFRFQPTDEQLVVDYLQRRTAAQPCVTPDITDIDVYNVDPWQLPAMAMYGSDHDRYFFTTAAREEQARRTTPSGFWKPTSTKKTIFVVAGGHEVSTAVKRRFVFYLGHHQPSGSNNNNKTSWIMHEYRLMNPPIGAAAAPPASSSSVDLREETMVLCRISNKDLPKPPFIHNGLLQFSSVGLNGDGYNYLILDHLEPPAMEYPNVDIGNAAADAAAGTDDPGDLDEEIDDNMQRNHGG</sequence>
<feature type="domain" description="NAC" evidence="6">
    <location>
        <begin position="12"/>
        <end position="176"/>
    </location>
</feature>
<proteinExistence type="predicted"/>
<dbReference type="PANTHER" id="PTHR31719:SF94">
    <property type="entry name" value="PROTEIN ATAF2"/>
    <property type="match status" value="1"/>
</dbReference>
<keyword evidence="2" id="KW-0238">DNA-binding</keyword>
<evidence type="ECO:0000259" key="6">
    <source>
        <dbReference type="PROSITE" id="PS51005"/>
    </source>
</evidence>
<dbReference type="InterPro" id="IPR036093">
    <property type="entry name" value="NAC_dom_sf"/>
</dbReference>
<name>A0A0E0CHV1_9ORYZ</name>
<keyword evidence="1" id="KW-0805">Transcription regulation</keyword>
<evidence type="ECO:0000256" key="4">
    <source>
        <dbReference type="ARBA" id="ARBA00023242"/>
    </source>
</evidence>
<keyword evidence="4" id="KW-0539">Nucleus</keyword>
<evidence type="ECO:0000313" key="7">
    <source>
        <dbReference type="EnsemblPlants" id="OMERI02G09800.1"/>
    </source>
</evidence>
<accession>A0A0E0CHV1</accession>
<reference evidence="7" key="2">
    <citation type="submission" date="2018-05" db="EMBL/GenBank/DDBJ databases">
        <title>OmerRS3 (Oryza meridionalis Reference Sequence Version 3).</title>
        <authorList>
            <person name="Zhang J."/>
            <person name="Kudrna D."/>
            <person name="Lee S."/>
            <person name="Talag J."/>
            <person name="Welchert J."/>
            <person name="Wing R.A."/>
        </authorList>
    </citation>
    <scope>NUCLEOTIDE SEQUENCE [LARGE SCALE GENOMIC DNA]</scope>
    <source>
        <strain evidence="7">cv. OR44</strain>
    </source>
</reference>
<evidence type="ECO:0000256" key="5">
    <source>
        <dbReference type="SAM" id="MobiDB-lite"/>
    </source>
</evidence>
<protein>
    <recommendedName>
        <fullName evidence="6">NAC domain-containing protein</fullName>
    </recommendedName>
</protein>
<dbReference type="GO" id="GO:0043565">
    <property type="term" value="F:sequence-specific DNA binding"/>
    <property type="evidence" value="ECO:0007669"/>
    <property type="project" value="EnsemblPlants"/>
</dbReference>
<dbReference type="AlphaFoldDB" id="A0A0E0CHV1"/>
<dbReference type="STRING" id="40149.A0A0E0CHV1"/>
<dbReference type="GO" id="GO:0005737">
    <property type="term" value="C:cytoplasm"/>
    <property type="evidence" value="ECO:0007669"/>
    <property type="project" value="EnsemblPlants"/>
</dbReference>
<dbReference type="Gene3D" id="2.170.150.80">
    <property type="entry name" value="NAC domain"/>
    <property type="match status" value="1"/>
</dbReference>
<evidence type="ECO:0000256" key="3">
    <source>
        <dbReference type="ARBA" id="ARBA00023163"/>
    </source>
</evidence>
<evidence type="ECO:0000256" key="2">
    <source>
        <dbReference type="ARBA" id="ARBA00023125"/>
    </source>
</evidence>
<reference evidence="7" key="1">
    <citation type="submission" date="2015-04" db="UniProtKB">
        <authorList>
            <consortium name="EnsemblPlants"/>
        </authorList>
    </citation>
    <scope>IDENTIFICATION</scope>
</reference>
<dbReference type="PROSITE" id="PS51005">
    <property type="entry name" value="NAC"/>
    <property type="match status" value="1"/>
</dbReference>
<dbReference type="SUPFAM" id="SSF101941">
    <property type="entry name" value="NAC domain"/>
    <property type="match status" value="1"/>
</dbReference>
<evidence type="ECO:0000256" key="1">
    <source>
        <dbReference type="ARBA" id="ARBA00023015"/>
    </source>
</evidence>
<keyword evidence="3" id="KW-0804">Transcription</keyword>
<dbReference type="PANTHER" id="PTHR31719">
    <property type="entry name" value="NAC TRANSCRIPTION FACTOR 56"/>
    <property type="match status" value="1"/>
</dbReference>
<dbReference type="GO" id="GO:0006355">
    <property type="term" value="P:regulation of DNA-templated transcription"/>
    <property type="evidence" value="ECO:0007669"/>
    <property type="project" value="InterPro"/>
</dbReference>